<proteinExistence type="predicted"/>
<comment type="caution">
    <text evidence="1">The sequence shown here is derived from an EMBL/GenBank/DDBJ whole genome shotgun (WGS) entry which is preliminary data.</text>
</comment>
<organism evidence="1 2">
    <name type="scientific">Chaetomium tenue</name>
    <dbReference type="NCBI Taxonomy" id="1854479"/>
    <lineage>
        <taxon>Eukaryota</taxon>
        <taxon>Fungi</taxon>
        <taxon>Dikarya</taxon>
        <taxon>Ascomycota</taxon>
        <taxon>Pezizomycotina</taxon>
        <taxon>Sordariomycetes</taxon>
        <taxon>Sordariomycetidae</taxon>
        <taxon>Sordariales</taxon>
        <taxon>Chaetomiaceae</taxon>
        <taxon>Chaetomium</taxon>
    </lineage>
</organism>
<gene>
    <name evidence="1" type="ORF">F5144DRAFT_351280</name>
</gene>
<keyword evidence="2" id="KW-1185">Reference proteome</keyword>
<dbReference type="Proteomes" id="UP000724584">
    <property type="component" value="Unassembled WGS sequence"/>
</dbReference>
<evidence type="ECO:0000313" key="1">
    <source>
        <dbReference type="EMBL" id="KAH6623054.1"/>
    </source>
</evidence>
<dbReference type="EMBL" id="JAGIZQ010000006">
    <property type="protein sequence ID" value="KAH6623054.1"/>
    <property type="molecule type" value="Genomic_DNA"/>
</dbReference>
<accession>A0ACB7NZG7</accession>
<reference evidence="1 2" key="1">
    <citation type="journal article" date="2021" name="Nat. Commun.">
        <title>Genetic determinants of endophytism in the Arabidopsis root mycobiome.</title>
        <authorList>
            <person name="Mesny F."/>
            <person name="Miyauchi S."/>
            <person name="Thiergart T."/>
            <person name="Pickel B."/>
            <person name="Atanasova L."/>
            <person name="Karlsson M."/>
            <person name="Huettel B."/>
            <person name="Barry K.W."/>
            <person name="Haridas S."/>
            <person name="Chen C."/>
            <person name="Bauer D."/>
            <person name="Andreopoulos W."/>
            <person name="Pangilinan J."/>
            <person name="LaButti K."/>
            <person name="Riley R."/>
            <person name="Lipzen A."/>
            <person name="Clum A."/>
            <person name="Drula E."/>
            <person name="Henrissat B."/>
            <person name="Kohler A."/>
            <person name="Grigoriev I.V."/>
            <person name="Martin F.M."/>
            <person name="Hacquard S."/>
        </authorList>
    </citation>
    <scope>NUCLEOTIDE SEQUENCE [LARGE SCALE GENOMIC DNA]</scope>
    <source>
        <strain evidence="1 2">MPI-SDFR-AT-0079</strain>
    </source>
</reference>
<evidence type="ECO:0000313" key="2">
    <source>
        <dbReference type="Proteomes" id="UP000724584"/>
    </source>
</evidence>
<sequence length="171" mass="19223">MRADFAGHDAFKSLRRFPWGSGRDGQGTAPTSRPPSSQPFHELFLQHCSKSYRACSKWVSVSHVVPSSVFVQCEMNTVSGFHPPCQIPCYPNTLRYHLLMHPAQTRGVLLPVSRPRLVVAAHTFKPLQGIHFWTQLPANVGPHEWGRDFDRRVPGWIAWSAAPLRRGGETS</sequence>
<name>A0ACB7NZG7_9PEZI</name>
<protein>
    <submittedName>
        <fullName evidence="1">Uncharacterized protein</fullName>
    </submittedName>
</protein>